<dbReference type="AlphaFoldDB" id="A0A1G9B3W1"/>
<dbReference type="PANTHER" id="PTHR45947:SF13">
    <property type="entry name" value="TRANSFERASE"/>
    <property type="match status" value="1"/>
</dbReference>
<dbReference type="RefSeq" id="WP_089680185.1">
    <property type="nucleotide sequence ID" value="NZ_FNFO01000002.1"/>
</dbReference>
<keyword evidence="3" id="KW-0808">Transferase</keyword>
<dbReference type="InterPro" id="IPR001296">
    <property type="entry name" value="Glyco_trans_1"/>
</dbReference>
<dbReference type="PANTHER" id="PTHR45947">
    <property type="entry name" value="SULFOQUINOVOSYL TRANSFERASE SQD2"/>
    <property type="match status" value="1"/>
</dbReference>
<name>A0A1G9B3W1_9BACT</name>
<dbReference type="Gene3D" id="3.40.50.2000">
    <property type="entry name" value="Glycogen Phosphorylase B"/>
    <property type="match status" value="2"/>
</dbReference>
<dbReference type="EMBL" id="FNFO01000002">
    <property type="protein sequence ID" value="SDK33690.1"/>
    <property type="molecule type" value="Genomic_DNA"/>
</dbReference>
<organism evidence="3 4">
    <name type="scientific">Catalinimonas alkaloidigena</name>
    <dbReference type="NCBI Taxonomy" id="1075417"/>
    <lineage>
        <taxon>Bacteria</taxon>
        <taxon>Pseudomonadati</taxon>
        <taxon>Bacteroidota</taxon>
        <taxon>Cytophagia</taxon>
        <taxon>Cytophagales</taxon>
        <taxon>Catalimonadaceae</taxon>
        <taxon>Catalinimonas</taxon>
    </lineage>
</organism>
<dbReference type="InterPro" id="IPR028098">
    <property type="entry name" value="Glyco_trans_4-like_N"/>
</dbReference>
<evidence type="ECO:0000259" key="1">
    <source>
        <dbReference type="Pfam" id="PF00534"/>
    </source>
</evidence>
<evidence type="ECO:0000313" key="3">
    <source>
        <dbReference type="EMBL" id="SDK33690.1"/>
    </source>
</evidence>
<dbReference type="GO" id="GO:0016757">
    <property type="term" value="F:glycosyltransferase activity"/>
    <property type="evidence" value="ECO:0007669"/>
    <property type="project" value="InterPro"/>
</dbReference>
<dbReference type="OrthoDB" id="9787111at2"/>
<evidence type="ECO:0000313" key="4">
    <source>
        <dbReference type="Proteomes" id="UP000198510"/>
    </source>
</evidence>
<keyword evidence="4" id="KW-1185">Reference proteome</keyword>
<dbReference type="Pfam" id="PF00534">
    <property type="entry name" value="Glycos_transf_1"/>
    <property type="match status" value="1"/>
</dbReference>
<feature type="domain" description="Glycosyltransferase subfamily 4-like N-terminal" evidence="2">
    <location>
        <begin position="26"/>
        <end position="202"/>
    </location>
</feature>
<dbReference type="Proteomes" id="UP000198510">
    <property type="component" value="Unassembled WGS sequence"/>
</dbReference>
<sequence length="395" mass="44970">MRVLFIHNFYQIAGGEDTVFRAEKALLEERGHAVEALLFDNDAIQSTKDKLLTGLRGLYNPVSATLLRQKIQAFRPDLIHIHNFFPLASPSVFYEADRQGVPVVLTLHNYRLLCPSAFLYHDGQIYEANVHCIFPIDGIRKGVYRDSRMQTANLGIITGMHKLLGTFRKKVSRFIALTEFGKQKFLDSSLHLSPEQIAVKPNFTEDLGLGYEEREPYFLFVGRLSEEKGIDNLLQAFRAAPFPLKIIGDGPLRSKVEAVAAENPQLEYLGFQEKSQVIEAMKQCTALLFPSLWYETMGMTILEAFSTGTPAIASRIGGPADIVVNEYNGLHFEPHDWQQLRAHVDRLLQEKTLLKKMQAGARESYERHYTPERNYQQLIRIYEDVLAEKKALARP</sequence>
<dbReference type="Pfam" id="PF13439">
    <property type="entry name" value="Glyco_transf_4"/>
    <property type="match status" value="1"/>
</dbReference>
<dbReference type="InterPro" id="IPR050194">
    <property type="entry name" value="Glycosyltransferase_grp1"/>
</dbReference>
<evidence type="ECO:0000259" key="2">
    <source>
        <dbReference type="Pfam" id="PF13439"/>
    </source>
</evidence>
<gene>
    <name evidence="3" type="ORF">SAMN05421823_102489</name>
</gene>
<proteinExistence type="predicted"/>
<reference evidence="3 4" key="1">
    <citation type="submission" date="2016-10" db="EMBL/GenBank/DDBJ databases">
        <authorList>
            <person name="de Groot N.N."/>
        </authorList>
    </citation>
    <scope>NUCLEOTIDE SEQUENCE [LARGE SCALE GENOMIC DNA]</scope>
    <source>
        <strain evidence="3 4">DSM 25186</strain>
    </source>
</reference>
<dbReference type="CDD" id="cd03801">
    <property type="entry name" value="GT4_PimA-like"/>
    <property type="match status" value="1"/>
</dbReference>
<feature type="domain" description="Glycosyl transferase family 1" evidence="1">
    <location>
        <begin position="212"/>
        <end position="363"/>
    </location>
</feature>
<protein>
    <submittedName>
        <fullName evidence="3">Glycosyltransferase involved in cell wall bisynthesis</fullName>
    </submittedName>
</protein>
<dbReference type="STRING" id="1075417.SAMN05421823_102489"/>
<dbReference type="SUPFAM" id="SSF53756">
    <property type="entry name" value="UDP-Glycosyltransferase/glycogen phosphorylase"/>
    <property type="match status" value="1"/>
</dbReference>
<accession>A0A1G9B3W1</accession>